<name>A0A8S0TA23_OLEEU</name>
<dbReference type="GO" id="GO:0010497">
    <property type="term" value="P:plasmodesmata-mediated intercellular transport"/>
    <property type="evidence" value="ECO:0007669"/>
    <property type="project" value="InterPro"/>
</dbReference>
<comment type="caution">
    <text evidence="3">The sequence shown here is derived from an EMBL/GenBank/DDBJ whole genome shotgun (WGS) entry which is preliminary data.</text>
</comment>
<feature type="compositionally biased region" description="Basic and acidic residues" evidence="2">
    <location>
        <begin position="118"/>
        <end position="132"/>
    </location>
</feature>
<dbReference type="InterPro" id="IPR040289">
    <property type="entry name" value="MBP2C"/>
</dbReference>
<protein>
    <submittedName>
        <fullName evidence="3">Hop-interacting THI110</fullName>
    </submittedName>
</protein>
<evidence type="ECO:0000256" key="2">
    <source>
        <dbReference type="SAM" id="MobiDB-lite"/>
    </source>
</evidence>
<sequence>MYEPQHLLDLQDNNGFGSDPKSWLSGGGEDHSSLSVALSSLSAAAASASSAGNVDRVLFNNLVEIVPLVQSLIDQKANTSFTRRGSMVYTKTPTKESLYKKTARRNAAQSIPTKKHRDHGDKDENKNAVDSQDGHADCFSLFASRSLQLEKEREELVALSEQVDDLQKKLSQKDELLTSVELTKNDMASMYTQLGELKDKIAEKEMLVKSNQLLLSDSKIELADKQAAVEKLEWESTTSSKNVEKLQEDLQMAEGQVSSMMVLIQGLARTCSALSVEDYDDVPHPLDHDHGLDDLNEIGRQKLEAAREAYIIAVAAVKEKQDEDSIAAAANARLHLQSLVLKQT</sequence>
<proteinExistence type="predicted"/>
<gene>
    <name evidence="3" type="ORF">OLEA9_A026005</name>
</gene>
<evidence type="ECO:0000256" key="1">
    <source>
        <dbReference type="SAM" id="Coils"/>
    </source>
</evidence>
<dbReference type="GO" id="GO:0008017">
    <property type="term" value="F:microtubule binding"/>
    <property type="evidence" value="ECO:0007669"/>
    <property type="project" value="InterPro"/>
</dbReference>
<reference evidence="3 4" key="1">
    <citation type="submission" date="2019-12" db="EMBL/GenBank/DDBJ databases">
        <authorList>
            <person name="Alioto T."/>
            <person name="Alioto T."/>
            <person name="Gomez Garrido J."/>
        </authorList>
    </citation>
    <scope>NUCLEOTIDE SEQUENCE [LARGE SCALE GENOMIC DNA]</scope>
</reference>
<feature type="coiled-coil region" evidence="1">
    <location>
        <begin position="215"/>
        <end position="249"/>
    </location>
</feature>
<keyword evidence="4" id="KW-1185">Reference proteome</keyword>
<feature type="coiled-coil region" evidence="1">
    <location>
        <begin position="149"/>
        <end position="176"/>
    </location>
</feature>
<organism evidence="3 4">
    <name type="scientific">Olea europaea subsp. europaea</name>
    <dbReference type="NCBI Taxonomy" id="158383"/>
    <lineage>
        <taxon>Eukaryota</taxon>
        <taxon>Viridiplantae</taxon>
        <taxon>Streptophyta</taxon>
        <taxon>Embryophyta</taxon>
        <taxon>Tracheophyta</taxon>
        <taxon>Spermatophyta</taxon>
        <taxon>Magnoliopsida</taxon>
        <taxon>eudicotyledons</taxon>
        <taxon>Gunneridae</taxon>
        <taxon>Pentapetalae</taxon>
        <taxon>asterids</taxon>
        <taxon>lamiids</taxon>
        <taxon>Lamiales</taxon>
        <taxon>Oleaceae</taxon>
        <taxon>Oleeae</taxon>
        <taxon>Olea</taxon>
    </lineage>
</organism>
<dbReference type="PANTHER" id="PTHR35502">
    <property type="entry name" value="PROTEIN MICROTUBULE BINDING PROTEIN 2C"/>
    <property type="match status" value="1"/>
</dbReference>
<feature type="region of interest" description="Disordered" evidence="2">
    <location>
        <begin position="94"/>
        <end position="132"/>
    </location>
</feature>
<dbReference type="Gramene" id="OE9A026005T2">
    <property type="protein sequence ID" value="OE9A026005C2"/>
    <property type="gene ID" value="OE9A026005"/>
</dbReference>
<dbReference type="PANTHER" id="PTHR35502:SF2">
    <property type="entry name" value="PROTEIN MICROTUBULE BINDING PROTEIN 2C"/>
    <property type="match status" value="1"/>
</dbReference>
<accession>A0A8S0TA23</accession>
<dbReference type="EMBL" id="CACTIH010005723">
    <property type="protein sequence ID" value="CAA3000979.1"/>
    <property type="molecule type" value="Genomic_DNA"/>
</dbReference>
<keyword evidence="1" id="KW-0175">Coiled coil</keyword>
<dbReference type="OrthoDB" id="1915670at2759"/>
<evidence type="ECO:0000313" key="4">
    <source>
        <dbReference type="Proteomes" id="UP000594638"/>
    </source>
</evidence>
<dbReference type="AlphaFoldDB" id="A0A8S0TA23"/>
<dbReference type="Proteomes" id="UP000594638">
    <property type="component" value="Unassembled WGS sequence"/>
</dbReference>
<evidence type="ECO:0000313" key="3">
    <source>
        <dbReference type="EMBL" id="CAA3000979.1"/>
    </source>
</evidence>